<gene>
    <name evidence="1" type="ORF">X975_13212</name>
</gene>
<name>A0A087UEV0_STEMI</name>
<dbReference type="AlphaFoldDB" id="A0A087UEV0"/>
<organism evidence="1 2">
    <name type="scientific">Stegodyphus mimosarum</name>
    <name type="common">African social velvet spider</name>
    <dbReference type="NCBI Taxonomy" id="407821"/>
    <lineage>
        <taxon>Eukaryota</taxon>
        <taxon>Metazoa</taxon>
        <taxon>Ecdysozoa</taxon>
        <taxon>Arthropoda</taxon>
        <taxon>Chelicerata</taxon>
        <taxon>Arachnida</taxon>
        <taxon>Araneae</taxon>
        <taxon>Araneomorphae</taxon>
        <taxon>Entelegynae</taxon>
        <taxon>Eresoidea</taxon>
        <taxon>Eresidae</taxon>
        <taxon>Stegodyphus</taxon>
    </lineage>
</organism>
<keyword evidence="2" id="KW-1185">Reference proteome</keyword>
<protein>
    <submittedName>
        <fullName evidence="1">Uncharacterized protein</fullName>
    </submittedName>
</protein>
<reference evidence="1 2" key="1">
    <citation type="submission" date="2013-11" db="EMBL/GenBank/DDBJ databases">
        <title>Genome sequencing of Stegodyphus mimosarum.</title>
        <authorList>
            <person name="Bechsgaard J."/>
        </authorList>
    </citation>
    <scope>NUCLEOTIDE SEQUENCE [LARGE SCALE GENOMIC DNA]</scope>
</reference>
<accession>A0A087UEV0</accession>
<feature type="non-terminal residue" evidence="1">
    <location>
        <position position="45"/>
    </location>
</feature>
<evidence type="ECO:0000313" key="1">
    <source>
        <dbReference type="EMBL" id="KFM75889.1"/>
    </source>
</evidence>
<proteinExistence type="predicted"/>
<dbReference type="Proteomes" id="UP000054359">
    <property type="component" value="Unassembled WGS sequence"/>
</dbReference>
<evidence type="ECO:0000313" key="2">
    <source>
        <dbReference type="Proteomes" id="UP000054359"/>
    </source>
</evidence>
<dbReference type="EMBL" id="KK119510">
    <property type="protein sequence ID" value="KFM75889.1"/>
    <property type="molecule type" value="Genomic_DNA"/>
</dbReference>
<sequence>MPCIRFRTLLATAAGCSSANRMSVDKKFLHFFFAVFGDICVGVLG</sequence>